<accession>A0ACC3NIQ1</accession>
<evidence type="ECO:0000313" key="2">
    <source>
        <dbReference type="Proteomes" id="UP001281147"/>
    </source>
</evidence>
<name>A0ACC3NIQ1_9PEZI</name>
<sequence length="270" mass="30929">MAQPDAKRQKIDSPSEPDANRQKIDSPSDCFTVFVGPEQKQYTLDKGFATETSEYLMSATKEGRDKVYLPDFEPHTFEAYTHWLYVGEITAEEHDNVDFKEPIVDSDTIVPRPHTPFGEFMDLYLLGEFLLDKALKNRATDWTVGFSVATNIYPGIAAIKQVWERTPQGCAMQRLLVRFWARYMGDNQMEVSTIGELRGFAVALINDLILVRDRGVRASAPTMKHRCDYHDHDRKVPEEPNCWRRSNIELITTERSRKSLTAGIPSLRLP</sequence>
<reference evidence="1" key="1">
    <citation type="submission" date="2023-07" db="EMBL/GenBank/DDBJ databases">
        <title>Black Yeasts Isolated from many extreme environments.</title>
        <authorList>
            <person name="Coleine C."/>
            <person name="Stajich J.E."/>
            <person name="Selbmann L."/>
        </authorList>
    </citation>
    <scope>NUCLEOTIDE SEQUENCE</scope>
    <source>
        <strain evidence="1">CCFEE 5714</strain>
    </source>
</reference>
<gene>
    <name evidence="1" type="ORF">LTR37_005855</name>
</gene>
<dbReference type="Proteomes" id="UP001281147">
    <property type="component" value="Unassembled WGS sequence"/>
</dbReference>
<evidence type="ECO:0000313" key="1">
    <source>
        <dbReference type="EMBL" id="KAK3717465.1"/>
    </source>
</evidence>
<proteinExistence type="predicted"/>
<protein>
    <submittedName>
        <fullName evidence="1">Uncharacterized protein</fullName>
    </submittedName>
</protein>
<keyword evidence="2" id="KW-1185">Reference proteome</keyword>
<dbReference type="EMBL" id="JAUTXU010000037">
    <property type="protein sequence ID" value="KAK3717465.1"/>
    <property type="molecule type" value="Genomic_DNA"/>
</dbReference>
<comment type="caution">
    <text evidence="1">The sequence shown here is derived from an EMBL/GenBank/DDBJ whole genome shotgun (WGS) entry which is preliminary data.</text>
</comment>
<organism evidence="1 2">
    <name type="scientific">Vermiconidia calcicola</name>
    <dbReference type="NCBI Taxonomy" id="1690605"/>
    <lineage>
        <taxon>Eukaryota</taxon>
        <taxon>Fungi</taxon>
        <taxon>Dikarya</taxon>
        <taxon>Ascomycota</taxon>
        <taxon>Pezizomycotina</taxon>
        <taxon>Dothideomycetes</taxon>
        <taxon>Dothideomycetidae</taxon>
        <taxon>Mycosphaerellales</taxon>
        <taxon>Extremaceae</taxon>
        <taxon>Vermiconidia</taxon>
    </lineage>
</organism>